<evidence type="ECO:0000313" key="2">
    <source>
        <dbReference type="EMBL" id="KRY31046.1"/>
    </source>
</evidence>
<comment type="caution">
    <text evidence="2">The sequence shown here is derived from an EMBL/GenBank/DDBJ whole genome shotgun (WGS) entry which is preliminary data.</text>
</comment>
<dbReference type="InParanoid" id="A0A0V1B1Y7"/>
<dbReference type="OrthoDB" id="10497307at2759"/>
<dbReference type="Proteomes" id="UP000054776">
    <property type="component" value="Unassembled WGS sequence"/>
</dbReference>
<proteinExistence type="predicted"/>
<accession>A0A0V1B1Y7</accession>
<organism evidence="2 3">
    <name type="scientific">Trichinella spiralis</name>
    <name type="common">Trichina worm</name>
    <dbReference type="NCBI Taxonomy" id="6334"/>
    <lineage>
        <taxon>Eukaryota</taxon>
        <taxon>Metazoa</taxon>
        <taxon>Ecdysozoa</taxon>
        <taxon>Nematoda</taxon>
        <taxon>Enoplea</taxon>
        <taxon>Dorylaimia</taxon>
        <taxon>Trichinellida</taxon>
        <taxon>Trichinellidae</taxon>
        <taxon>Trichinella</taxon>
    </lineage>
</organism>
<feature type="region of interest" description="Disordered" evidence="1">
    <location>
        <begin position="88"/>
        <end position="157"/>
    </location>
</feature>
<dbReference type="EMBL" id="JYDH01000126">
    <property type="protein sequence ID" value="KRY31046.1"/>
    <property type="molecule type" value="Genomic_DNA"/>
</dbReference>
<feature type="compositionally biased region" description="Basic residues" evidence="1">
    <location>
        <begin position="94"/>
        <end position="111"/>
    </location>
</feature>
<sequence length="157" mass="17328">MPLFEKKQTDVENECRRACSGDGLVVCLKIKNTHSPAAHLADDAYCRRQLYSTMPSLNKWTVILQHIILLNRHAQINPADKTVSVPMNALNTRTGKKTAKPKAAVLKRRRTTATTYQTTPRTRRSMPSAIASVTGVNVKKQTPSESSSSSSAQKNAH</sequence>
<evidence type="ECO:0000313" key="3">
    <source>
        <dbReference type="Proteomes" id="UP000054776"/>
    </source>
</evidence>
<reference evidence="2 3" key="1">
    <citation type="submission" date="2015-01" db="EMBL/GenBank/DDBJ databases">
        <title>Evolution of Trichinella species and genotypes.</title>
        <authorList>
            <person name="Korhonen P.K."/>
            <person name="Edoardo P."/>
            <person name="Giuseppe L.R."/>
            <person name="Gasser R.B."/>
        </authorList>
    </citation>
    <scope>NUCLEOTIDE SEQUENCE [LARGE SCALE GENOMIC DNA]</scope>
    <source>
        <strain evidence="2">ISS3</strain>
    </source>
</reference>
<evidence type="ECO:0000256" key="1">
    <source>
        <dbReference type="SAM" id="MobiDB-lite"/>
    </source>
</evidence>
<name>A0A0V1B1Y7_TRISP</name>
<gene>
    <name evidence="2" type="ORF">T01_8800</name>
</gene>
<protein>
    <submittedName>
        <fullName evidence="2">Uncharacterized protein</fullName>
    </submittedName>
</protein>
<dbReference type="AlphaFoldDB" id="A0A0V1B1Y7"/>
<keyword evidence="3" id="KW-1185">Reference proteome</keyword>